<feature type="non-terminal residue" evidence="2">
    <location>
        <position position="1"/>
    </location>
</feature>
<dbReference type="Gene3D" id="1.20.1280.50">
    <property type="match status" value="1"/>
</dbReference>
<dbReference type="EMBL" id="KQ982543">
    <property type="protein sequence ID" value="KYQ55374.1"/>
    <property type="molecule type" value="Genomic_DNA"/>
</dbReference>
<gene>
    <name evidence="2" type="ORF">ALC60_05743</name>
</gene>
<evidence type="ECO:0000259" key="1">
    <source>
        <dbReference type="Pfam" id="PF12937"/>
    </source>
</evidence>
<proteinExistence type="predicted"/>
<accession>A0A151X4Z6</accession>
<dbReference type="SUPFAM" id="SSF81383">
    <property type="entry name" value="F-box domain"/>
    <property type="match status" value="1"/>
</dbReference>
<dbReference type="Proteomes" id="UP000075809">
    <property type="component" value="Unassembled WGS sequence"/>
</dbReference>
<reference evidence="2 3" key="1">
    <citation type="submission" date="2015-09" db="EMBL/GenBank/DDBJ databases">
        <title>Trachymyrmex zeteki WGS genome.</title>
        <authorList>
            <person name="Nygaard S."/>
            <person name="Hu H."/>
            <person name="Boomsma J."/>
            <person name="Zhang G."/>
        </authorList>
    </citation>
    <scope>NUCLEOTIDE SEQUENCE [LARGE SCALE GENOMIC DNA]</scope>
    <source>
        <strain evidence="2">Tzet28-1</strain>
        <tissue evidence="2">Whole body</tissue>
    </source>
</reference>
<dbReference type="AlphaFoldDB" id="A0A151X4Z6"/>
<protein>
    <recommendedName>
        <fullName evidence="1">F-box domain-containing protein</fullName>
    </recommendedName>
</protein>
<name>A0A151X4Z6_9HYME</name>
<feature type="domain" description="F-box" evidence="1">
    <location>
        <begin position="44"/>
        <end position="77"/>
    </location>
</feature>
<keyword evidence="3" id="KW-1185">Reference proteome</keyword>
<dbReference type="InterPro" id="IPR036047">
    <property type="entry name" value="F-box-like_dom_sf"/>
</dbReference>
<sequence>DKYPSEPPREPLYILQSHKEDMEAFRRMYAFLNFFTVTKLDVIKKLPTEISNMIFGMLDDRSLRHAAKVSMTWRGISAYERRRRKTRDARTKRNAARCAPVRCHSETAMTFGVNERIGKAVQQNLCRSCRYIRVSESFEGKKVKAYSRNLRF</sequence>
<organism evidence="2 3">
    <name type="scientific">Mycetomoellerius zeteki</name>
    <dbReference type="NCBI Taxonomy" id="64791"/>
    <lineage>
        <taxon>Eukaryota</taxon>
        <taxon>Metazoa</taxon>
        <taxon>Ecdysozoa</taxon>
        <taxon>Arthropoda</taxon>
        <taxon>Hexapoda</taxon>
        <taxon>Insecta</taxon>
        <taxon>Pterygota</taxon>
        <taxon>Neoptera</taxon>
        <taxon>Endopterygota</taxon>
        <taxon>Hymenoptera</taxon>
        <taxon>Apocrita</taxon>
        <taxon>Aculeata</taxon>
        <taxon>Formicoidea</taxon>
        <taxon>Formicidae</taxon>
        <taxon>Myrmicinae</taxon>
        <taxon>Mycetomoellerius</taxon>
    </lineage>
</organism>
<evidence type="ECO:0000313" key="2">
    <source>
        <dbReference type="EMBL" id="KYQ55374.1"/>
    </source>
</evidence>
<evidence type="ECO:0000313" key="3">
    <source>
        <dbReference type="Proteomes" id="UP000075809"/>
    </source>
</evidence>
<dbReference type="Pfam" id="PF12937">
    <property type="entry name" value="F-box-like"/>
    <property type="match status" value="1"/>
</dbReference>
<dbReference type="InterPro" id="IPR001810">
    <property type="entry name" value="F-box_dom"/>
</dbReference>